<dbReference type="PANTHER" id="PTHR15157">
    <property type="entry name" value="UV RADIATION RESISTANCE-ASSOCIATED GENE PROTEIN"/>
    <property type="match status" value="1"/>
</dbReference>
<dbReference type="Proteomes" id="UP000242287">
    <property type="component" value="Unassembled WGS sequence"/>
</dbReference>
<feature type="compositionally biased region" description="Polar residues" evidence="5">
    <location>
        <begin position="226"/>
        <end position="239"/>
    </location>
</feature>
<feature type="compositionally biased region" description="Low complexity" evidence="5">
    <location>
        <begin position="256"/>
        <end position="267"/>
    </location>
</feature>
<dbReference type="OrthoDB" id="72772at2759"/>
<feature type="region of interest" description="Disordered" evidence="5">
    <location>
        <begin position="861"/>
        <end position="893"/>
    </location>
</feature>
<keyword evidence="3 4" id="KW-0175">Coiled coil</keyword>
<proteinExistence type="inferred from homology"/>
<evidence type="ECO:0000313" key="7">
    <source>
        <dbReference type="Proteomes" id="UP000242287"/>
    </source>
</evidence>
<evidence type="ECO:0000256" key="1">
    <source>
        <dbReference type="ARBA" id="ARBA00009574"/>
    </source>
</evidence>
<comment type="similarity">
    <text evidence="1">Belongs to the ATG14 family.</text>
</comment>
<evidence type="ECO:0000313" key="6">
    <source>
        <dbReference type="EMBL" id="PFH54705.1"/>
    </source>
</evidence>
<dbReference type="AlphaFoldDB" id="A0A2A9NUP5"/>
<dbReference type="STRING" id="703135.A0A2A9NUP5"/>
<evidence type="ECO:0000256" key="5">
    <source>
        <dbReference type="SAM" id="MobiDB-lite"/>
    </source>
</evidence>
<feature type="region of interest" description="Disordered" evidence="5">
    <location>
        <begin position="211"/>
        <end position="296"/>
    </location>
</feature>
<reference evidence="6 7" key="1">
    <citation type="submission" date="2014-02" db="EMBL/GenBank/DDBJ databases">
        <title>Transposable element dynamics among asymbiotic and ectomycorrhizal Amanita fungi.</title>
        <authorList>
            <consortium name="DOE Joint Genome Institute"/>
            <person name="Hess J."/>
            <person name="Skrede I."/>
            <person name="Wolfe B."/>
            <person name="LaButti K."/>
            <person name="Ohm R.A."/>
            <person name="Grigoriev I.V."/>
            <person name="Pringle A."/>
        </authorList>
    </citation>
    <scope>NUCLEOTIDE SEQUENCE [LARGE SCALE GENOMIC DNA]</scope>
    <source>
        <strain evidence="6 7">SKay4041</strain>
    </source>
</reference>
<evidence type="ECO:0000256" key="3">
    <source>
        <dbReference type="ARBA" id="ARBA00023054"/>
    </source>
</evidence>
<organism evidence="6 7">
    <name type="scientific">Amanita thiersii Skay4041</name>
    <dbReference type="NCBI Taxonomy" id="703135"/>
    <lineage>
        <taxon>Eukaryota</taxon>
        <taxon>Fungi</taxon>
        <taxon>Dikarya</taxon>
        <taxon>Basidiomycota</taxon>
        <taxon>Agaricomycotina</taxon>
        <taxon>Agaricomycetes</taxon>
        <taxon>Agaricomycetidae</taxon>
        <taxon>Agaricales</taxon>
        <taxon>Pluteineae</taxon>
        <taxon>Amanitaceae</taxon>
        <taxon>Amanita</taxon>
    </lineage>
</organism>
<feature type="coiled-coil region" evidence="4">
    <location>
        <begin position="556"/>
        <end position="607"/>
    </location>
</feature>
<dbReference type="GO" id="GO:0035493">
    <property type="term" value="P:SNARE complex assembly"/>
    <property type="evidence" value="ECO:0007669"/>
    <property type="project" value="TreeGrafter"/>
</dbReference>
<name>A0A2A9NUP5_9AGAR</name>
<gene>
    <name evidence="6" type="ORF">AMATHDRAFT_248</name>
</gene>
<dbReference type="GO" id="GO:0000323">
    <property type="term" value="C:lytic vacuole"/>
    <property type="evidence" value="ECO:0007669"/>
    <property type="project" value="TreeGrafter"/>
</dbReference>
<accession>A0A2A9NUP5</accession>
<evidence type="ECO:0000256" key="4">
    <source>
        <dbReference type="SAM" id="Coils"/>
    </source>
</evidence>
<dbReference type="GO" id="GO:0005768">
    <property type="term" value="C:endosome"/>
    <property type="evidence" value="ECO:0007669"/>
    <property type="project" value="TreeGrafter"/>
</dbReference>
<feature type="region of interest" description="Disordered" evidence="5">
    <location>
        <begin position="777"/>
        <end position="841"/>
    </location>
</feature>
<dbReference type="GO" id="GO:0000149">
    <property type="term" value="F:SNARE binding"/>
    <property type="evidence" value="ECO:0007669"/>
    <property type="project" value="TreeGrafter"/>
</dbReference>
<dbReference type="EMBL" id="KZ301969">
    <property type="protein sequence ID" value="PFH54705.1"/>
    <property type="molecule type" value="Genomic_DNA"/>
</dbReference>
<dbReference type="PANTHER" id="PTHR15157:SF5">
    <property type="entry name" value="UV RADIATION RESISTANCE-ASSOCIATED GENE PROTEIN"/>
    <property type="match status" value="1"/>
</dbReference>
<dbReference type="Pfam" id="PF10186">
    <property type="entry name" value="ATG14"/>
    <property type="match status" value="1"/>
</dbReference>
<feature type="compositionally biased region" description="Low complexity" evidence="5">
    <location>
        <begin position="814"/>
        <end position="834"/>
    </location>
</feature>
<feature type="compositionally biased region" description="Basic and acidic residues" evidence="5">
    <location>
        <begin position="861"/>
        <end position="882"/>
    </location>
</feature>
<dbReference type="GO" id="GO:0032991">
    <property type="term" value="C:protein-containing complex"/>
    <property type="evidence" value="ECO:0007669"/>
    <property type="project" value="UniProtKB-ARBA"/>
</dbReference>
<dbReference type="InterPro" id="IPR018791">
    <property type="entry name" value="UV_resistance/autophagy_Atg14"/>
</dbReference>
<sequence length="947" mass="104572">MLHDLQDPSSSAPQFTQRRIRHITSFQVHNLTPFPLRDTVASAIAQPAQEHQFNPYGQLSDDLDLTVLKKRSHKISTNSANTRWSIKSDANDKNERDLISEHVKDGKPGSLGAAIVENSVVKPYSTSSLPLRQRRPCAPSAVSFGEYNLSPLGTTSTQPLVPSFTMLPETSQEALENVIKSRLVETCLLVTVFQPSSSNVLSVIQPTLCTRPKNSQHSGNIHLERSNSSQRESPSGLKSSSRRTAKGPMSVSLDLTSSTNVRRSSTRLNGSGRIVNHNKSLSSPARHHDSGSLHRSAMANAEETSTFLDVCTSYMSPIHRPSTNPTFSFDIDHSALSHLELTGNSLKIEVWGRLEAEGDQIPVIHGKGKARQSRSTIYSPEWRRIHEWLVDLQELVPVPPDSSLAPNTLLITFSPFDQTYYTIPQRERNDGSRPLSPLHGYSSDTEYEAKKLGDSMLATRDQRWRRKRPQPGSLNAHEPHEFGMTASMHDLSELVSLQSYVDDCLSSLLQVQREIDKMIHNDPLHPLDREISERNTTVDDLKREHTTILQASAILRERIRRRLKELAQRKDALEMGYKQHAEALRLQKAEEAEVEVERNRLHRLQRLFAPTRTTLLSTLSTIFPIELSSPPDLLYTILDIPLPIPLTPNDPAPPLSMPTQKAVTEEAIATALGYVAQLVQLIAAYLGKGLVYPVVCIGSRSLIRDNISAMVGPRMFPLFARGVDAYRFEYGVFLLNKNINLLMADRDLRALDMRHTLPNLKNLILILTHGEAAELPGMRTTSSSVASVKDVSPTDAEENESTTPKGRNESQASADGTTPPASGATTPTAISGSADSGKATRPFLGLTSLTDLIRLRYSSSHREAAPDLSERNHVVESDRSSKIYDSTGPRNGNVTMMLGTGGPDEGETRDTVEEVDPVDRTMLEDKLGLSPVNATAAITESMGMCVS</sequence>
<protein>
    <recommendedName>
        <fullName evidence="2">Autophagy-related protein 14</fullName>
    </recommendedName>
</protein>
<feature type="compositionally biased region" description="Polar residues" evidence="5">
    <location>
        <begin position="801"/>
        <end position="813"/>
    </location>
</feature>
<evidence type="ECO:0000256" key="2">
    <source>
        <dbReference type="ARBA" id="ARBA00013807"/>
    </source>
</evidence>
<keyword evidence="7" id="KW-1185">Reference proteome</keyword>